<name>A0ABQ0E5U9_9BACT</name>
<protein>
    <submittedName>
        <fullName evidence="1">Uncharacterized protein</fullName>
    </submittedName>
</protein>
<evidence type="ECO:0000313" key="1">
    <source>
        <dbReference type="EMBL" id="GAB1253114.1"/>
    </source>
</evidence>
<dbReference type="EMBL" id="BAAFSG010000001">
    <property type="protein sequence ID" value="GAB1253114.1"/>
    <property type="molecule type" value="Genomic_DNA"/>
</dbReference>
<dbReference type="Proteomes" id="UP001628192">
    <property type="component" value="Unassembled WGS sequence"/>
</dbReference>
<sequence>MLAYMWGRVNQYGGESKPLHKARPAGSLPATPAQIFEHKKGPFQPGGINAQTA</sequence>
<organism evidence="1 2">
    <name type="scientific">Desulfovibrio falkowii</name>
    <dbReference type="NCBI Taxonomy" id="3136602"/>
    <lineage>
        <taxon>Bacteria</taxon>
        <taxon>Pseudomonadati</taxon>
        <taxon>Thermodesulfobacteriota</taxon>
        <taxon>Desulfovibrionia</taxon>
        <taxon>Desulfovibrionales</taxon>
        <taxon>Desulfovibrionaceae</taxon>
        <taxon>Desulfovibrio</taxon>
    </lineage>
</organism>
<reference evidence="1 2" key="1">
    <citation type="journal article" date="2025" name="Int. J. Syst. Evol. Microbiol.">
        <title>Desulfovibrio falkowii sp. nov., Porphyromonas miyakawae sp. nov., Mediterraneibacter flintii sp. nov. and Owariibacterium komagatae gen. nov., sp. nov., isolated from human faeces.</title>
        <authorList>
            <person name="Hamaguchi T."/>
            <person name="Ohara M."/>
            <person name="Hisatomi A."/>
            <person name="Sekiguchi K."/>
            <person name="Takeda J.I."/>
            <person name="Ueyama J."/>
            <person name="Ito M."/>
            <person name="Nishiwaki H."/>
            <person name="Ogi T."/>
            <person name="Hirayama M."/>
            <person name="Ohkuma M."/>
            <person name="Sakamoto M."/>
            <person name="Ohno K."/>
        </authorList>
    </citation>
    <scope>NUCLEOTIDE SEQUENCE [LARGE SCALE GENOMIC DNA]</scope>
    <source>
        <strain evidence="1 2">13CB8C</strain>
    </source>
</reference>
<proteinExistence type="predicted"/>
<comment type="caution">
    <text evidence="1">The sequence shown here is derived from an EMBL/GenBank/DDBJ whole genome shotgun (WGS) entry which is preliminary data.</text>
</comment>
<keyword evidence="2" id="KW-1185">Reference proteome</keyword>
<gene>
    <name evidence="1" type="ORF">Defa_06010</name>
</gene>
<accession>A0ABQ0E5U9</accession>
<evidence type="ECO:0000313" key="2">
    <source>
        <dbReference type="Proteomes" id="UP001628192"/>
    </source>
</evidence>